<evidence type="ECO:0000313" key="2">
    <source>
        <dbReference type="Proteomes" id="UP000008332"/>
    </source>
</evidence>
<proteinExistence type="predicted"/>
<protein>
    <submittedName>
        <fullName evidence="1">Uncharacterized protein</fullName>
    </submittedName>
</protein>
<gene>
    <name evidence="1" type="ordered locus">Rfer_4352</name>
</gene>
<keyword evidence="1" id="KW-0614">Plasmid</keyword>
<geneLocation type="plasmid" evidence="2">
    <name>pDSM15236</name>
</geneLocation>
<dbReference type="HOGENOM" id="CLU_1244529_0_0_4"/>
<dbReference type="KEGG" id="rfr:Rfer_4352"/>
<evidence type="ECO:0000313" key="1">
    <source>
        <dbReference type="EMBL" id="ABD72038.1"/>
    </source>
</evidence>
<dbReference type="OrthoDB" id="9804511at2"/>
<name>Q21QA7_ALBFT</name>
<accession>Q21QA7</accession>
<dbReference type="AlphaFoldDB" id="Q21QA7"/>
<sequence>MMTSQEKQVLLRFAHPCGVRGSSQWRQGLKACACISGFDLDEYRVHQSSTALSITSASPQASVRLRERVMDVMRAAANVAGRTLEVQMLDLTPAVAFTNHRWQYSVPRWVVARPKDDWAGWREASLDADHCQKMQNRLKDDLTQQINVWMNDLPDLDLVIDHFGTPMVLKEAIWNGPKPVATMARLNVSFSSSHRLEGAFYAGFFSVTGFGRVYRSGYSQEQ</sequence>
<reference evidence="2" key="1">
    <citation type="submission" date="2006-02" db="EMBL/GenBank/DDBJ databases">
        <title>Complete sequence of plasmid 1 of Rhodoferax ferrireducens DSM 15236.</title>
        <authorList>
            <person name="Copeland A."/>
            <person name="Lucas S."/>
            <person name="Lapidus A."/>
            <person name="Barry K."/>
            <person name="Detter J.C."/>
            <person name="Glavina del Rio T."/>
            <person name="Hammon N."/>
            <person name="Israni S."/>
            <person name="Pitluck S."/>
            <person name="Brettin T."/>
            <person name="Bruce D."/>
            <person name="Han C."/>
            <person name="Tapia R."/>
            <person name="Gilna P."/>
            <person name="Kiss H."/>
            <person name="Schmutz J."/>
            <person name="Larimer F."/>
            <person name="Land M."/>
            <person name="Kyrpides N."/>
            <person name="Ivanova N."/>
            <person name="Richardson P."/>
        </authorList>
    </citation>
    <scope>NUCLEOTIDE SEQUENCE [LARGE SCALE GENOMIC DNA]</scope>
    <source>
        <strain evidence="2">ATCC BAA-621 / DSM 15236 / T118</strain>
        <plasmid evidence="2">Plasmid pDSM15236</plasmid>
    </source>
</reference>
<dbReference type="Proteomes" id="UP000008332">
    <property type="component" value="Plasmid unnamed1"/>
</dbReference>
<organism evidence="1 2">
    <name type="scientific">Albidiferax ferrireducens (strain ATCC BAA-621 / DSM 15236 / T118)</name>
    <name type="common">Rhodoferax ferrireducens</name>
    <dbReference type="NCBI Taxonomy" id="338969"/>
    <lineage>
        <taxon>Bacteria</taxon>
        <taxon>Pseudomonadati</taxon>
        <taxon>Pseudomonadota</taxon>
        <taxon>Betaproteobacteria</taxon>
        <taxon>Burkholderiales</taxon>
        <taxon>Comamonadaceae</taxon>
        <taxon>Rhodoferax</taxon>
    </lineage>
</organism>
<dbReference type="EMBL" id="CP000268">
    <property type="protein sequence ID" value="ABD72038.1"/>
    <property type="molecule type" value="Genomic_DNA"/>
</dbReference>
<keyword evidence="2" id="KW-1185">Reference proteome</keyword>